<dbReference type="RefSeq" id="WP_034633146.1">
    <property type="nucleotide sequence ID" value="NZ_AXNT01000122.1"/>
</dbReference>
<dbReference type="GO" id="GO:0003700">
    <property type="term" value="F:DNA-binding transcription factor activity"/>
    <property type="evidence" value="ECO:0007669"/>
    <property type="project" value="InterPro"/>
</dbReference>
<dbReference type="AlphaFoldDB" id="A0A0A0B4X4"/>
<evidence type="ECO:0000313" key="6">
    <source>
        <dbReference type="EMBL" id="KGM01222.1"/>
    </source>
</evidence>
<feature type="domain" description="HTH lysR-type" evidence="5">
    <location>
        <begin position="4"/>
        <end position="61"/>
    </location>
</feature>
<accession>A0A0A0B4X4</accession>
<dbReference type="PRINTS" id="PR00039">
    <property type="entry name" value="HTHLYSR"/>
</dbReference>
<dbReference type="InterPro" id="IPR005119">
    <property type="entry name" value="LysR_subst-bd"/>
</dbReference>
<dbReference type="InterPro" id="IPR000847">
    <property type="entry name" value="LysR_HTH_N"/>
</dbReference>
<evidence type="ECO:0000256" key="4">
    <source>
        <dbReference type="ARBA" id="ARBA00023163"/>
    </source>
</evidence>
<organism evidence="6 7">
    <name type="scientific">Cellulomonas cellasea DSM 20118</name>
    <dbReference type="NCBI Taxonomy" id="1408250"/>
    <lineage>
        <taxon>Bacteria</taxon>
        <taxon>Bacillati</taxon>
        <taxon>Actinomycetota</taxon>
        <taxon>Actinomycetes</taxon>
        <taxon>Micrococcales</taxon>
        <taxon>Cellulomonadaceae</taxon>
        <taxon>Cellulomonas</taxon>
    </lineage>
</organism>
<gene>
    <name evidence="6" type="ORF">Q760_02855</name>
</gene>
<dbReference type="Gene3D" id="3.40.190.10">
    <property type="entry name" value="Periplasmic binding protein-like II"/>
    <property type="match status" value="2"/>
</dbReference>
<keyword evidence="4" id="KW-0804">Transcription</keyword>
<name>A0A0A0B4X4_9CELL</name>
<dbReference type="OrthoDB" id="9808620at2"/>
<evidence type="ECO:0000256" key="2">
    <source>
        <dbReference type="ARBA" id="ARBA00023015"/>
    </source>
</evidence>
<dbReference type="Gene3D" id="1.10.10.10">
    <property type="entry name" value="Winged helix-like DNA-binding domain superfamily/Winged helix DNA-binding domain"/>
    <property type="match status" value="1"/>
</dbReference>
<dbReference type="InterPro" id="IPR036388">
    <property type="entry name" value="WH-like_DNA-bd_sf"/>
</dbReference>
<dbReference type="PROSITE" id="PS50931">
    <property type="entry name" value="HTH_LYSR"/>
    <property type="match status" value="1"/>
</dbReference>
<protein>
    <recommendedName>
        <fullName evidence="5">HTH lysR-type domain-containing protein</fullName>
    </recommendedName>
</protein>
<dbReference type="Proteomes" id="UP000029833">
    <property type="component" value="Unassembled WGS sequence"/>
</dbReference>
<evidence type="ECO:0000256" key="3">
    <source>
        <dbReference type="ARBA" id="ARBA00023125"/>
    </source>
</evidence>
<keyword evidence="3" id="KW-0238">DNA-binding</keyword>
<reference evidence="6 7" key="1">
    <citation type="submission" date="2013-10" db="EMBL/GenBank/DDBJ databases">
        <authorList>
            <person name="Wang G."/>
            <person name="Zhuang W."/>
        </authorList>
    </citation>
    <scope>NUCLEOTIDE SEQUENCE [LARGE SCALE GENOMIC DNA]</scope>
    <source>
        <strain evidence="6 7">DSM 20118</strain>
    </source>
</reference>
<evidence type="ECO:0000313" key="7">
    <source>
        <dbReference type="Proteomes" id="UP000029833"/>
    </source>
</evidence>
<comment type="caution">
    <text evidence="6">The sequence shown here is derived from an EMBL/GenBank/DDBJ whole genome shotgun (WGS) entry which is preliminary data.</text>
</comment>
<comment type="similarity">
    <text evidence="1">Belongs to the LysR transcriptional regulatory family.</text>
</comment>
<dbReference type="SUPFAM" id="SSF53850">
    <property type="entry name" value="Periplasmic binding protein-like II"/>
    <property type="match status" value="1"/>
</dbReference>
<dbReference type="InterPro" id="IPR036390">
    <property type="entry name" value="WH_DNA-bd_sf"/>
</dbReference>
<dbReference type="SUPFAM" id="SSF46785">
    <property type="entry name" value="Winged helix' DNA-binding domain"/>
    <property type="match status" value="1"/>
</dbReference>
<evidence type="ECO:0000256" key="1">
    <source>
        <dbReference type="ARBA" id="ARBA00009437"/>
    </source>
</evidence>
<dbReference type="STRING" id="1408250.Q760_02855"/>
<evidence type="ECO:0000259" key="5">
    <source>
        <dbReference type="PROSITE" id="PS50931"/>
    </source>
</evidence>
<dbReference type="GO" id="GO:0000976">
    <property type="term" value="F:transcription cis-regulatory region binding"/>
    <property type="evidence" value="ECO:0007669"/>
    <property type="project" value="TreeGrafter"/>
</dbReference>
<keyword evidence="2" id="KW-0805">Transcription regulation</keyword>
<dbReference type="Pfam" id="PF00126">
    <property type="entry name" value="HTH_1"/>
    <property type="match status" value="1"/>
</dbReference>
<dbReference type="EMBL" id="AXNT01000122">
    <property type="protein sequence ID" value="KGM01222.1"/>
    <property type="molecule type" value="Genomic_DNA"/>
</dbReference>
<dbReference type="PANTHER" id="PTHR30126:SF39">
    <property type="entry name" value="HTH-TYPE TRANSCRIPTIONAL REGULATOR CYSL"/>
    <property type="match status" value="1"/>
</dbReference>
<dbReference type="PANTHER" id="PTHR30126">
    <property type="entry name" value="HTH-TYPE TRANSCRIPTIONAL REGULATOR"/>
    <property type="match status" value="1"/>
</dbReference>
<sequence length="307" mass="32215">MARTSLTSLELLVAIDTSGSISAAARSLGHSQPTVSAGVRRLERTLGLRLVDRSPRGSVLTEDGTAAAAWARDVLTASDAFEASVSALRGQGGTAHLVVAASLTIAEHLVPGWLGAWRRRRSSDATERTPAAVELIVRNSAGVMRAVLDGEAEVGFVEGTEVLRGLRMRTVARDELVVVVDPEHPWARRRRPVTARDLATGSLVLREKGSGSRDTLERAIEAAGEALPADLPQLGSTAAVKAALHEGDAVGVVSDLAVAAELAHGTLVRVPTDGLDLGRRLRLVTRTHGDLSPAARELVAMVGQASR</sequence>
<keyword evidence="7" id="KW-1185">Reference proteome</keyword>
<proteinExistence type="inferred from homology"/>
<dbReference type="Pfam" id="PF03466">
    <property type="entry name" value="LysR_substrate"/>
    <property type="match status" value="1"/>
</dbReference>